<dbReference type="EMBL" id="JAPTGG010000019">
    <property type="protein sequence ID" value="MCZ0866941.1"/>
    <property type="molecule type" value="Genomic_DNA"/>
</dbReference>
<dbReference type="Pfam" id="PF02635">
    <property type="entry name" value="DsrE"/>
    <property type="match status" value="1"/>
</dbReference>
<dbReference type="NCBIfam" id="TIGR03012">
    <property type="entry name" value="sulf_tusD_dsrE"/>
    <property type="match status" value="1"/>
</dbReference>
<dbReference type="EC" id="2.8.1.-" evidence="5"/>
<accession>A0A9J6RS86</accession>
<keyword evidence="4 5" id="KW-0808">Transferase</keyword>
<dbReference type="InterPro" id="IPR003787">
    <property type="entry name" value="Sulphur_relay_DsrE/F-like"/>
</dbReference>
<sequence length="130" mass="14287">MKFSLLVLAAPYSDQSVGTALRFAQTLLQQGHEIFRVFFYHNGVYASNALSTAPQDEANIPRQWQQLAQDHNIDMVSCIASALKRGVLDESEAQRYDQPCHNLIAGFELSGLGQLVEASAQSDRVVSFGA</sequence>
<dbReference type="Gene3D" id="3.40.1260.10">
    <property type="entry name" value="DsrEFH-like"/>
    <property type="match status" value="1"/>
</dbReference>
<dbReference type="InterPro" id="IPR027396">
    <property type="entry name" value="DsrEFH-like"/>
</dbReference>
<dbReference type="NCBIfam" id="NF001237">
    <property type="entry name" value="PRK00207.1"/>
    <property type="match status" value="1"/>
</dbReference>
<dbReference type="InterPro" id="IPR017463">
    <property type="entry name" value="Sulphur_relay_TusD/DsrE"/>
</dbReference>
<evidence type="ECO:0000313" key="5">
    <source>
        <dbReference type="EMBL" id="MCZ0866941.1"/>
    </source>
</evidence>
<evidence type="ECO:0000256" key="3">
    <source>
        <dbReference type="ARBA" id="ARBA00022490"/>
    </source>
</evidence>
<dbReference type="RefSeq" id="WP_258332892.1">
    <property type="nucleotide sequence ID" value="NZ_JAPTGG010000019.1"/>
</dbReference>
<organism evidence="5 6">
    <name type="scientific">Dasania phycosphaerae</name>
    <dbReference type="NCBI Taxonomy" id="2950436"/>
    <lineage>
        <taxon>Bacteria</taxon>
        <taxon>Pseudomonadati</taxon>
        <taxon>Pseudomonadota</taxon>
        <taxon>Gammaproteobacteria</taxon>
        <taxon>Cellvibrionales</taxon>
        <taxon>Spongiibacteraceae</taxon>
        <taxon>Dasania</taxon>
    </lineage>
</organism>
<dbReference type="Proteomes" id="UP001069090">
    <property type="component" value="Unassembled WGS sequence"/>
</dbReference>
<evidence type="ECO:0000256" key="2">
    <source>
        <dbReference type="ARBA" id="ARBA00007067"/>
    </source>
</evidence>
<name>A0A9J6RS86_9GAMM</name>
<dbReference type="AlphaFoldDB" id="A0A9J6RS86"/>
<dbReference type="GO" id="GO:0002143">
    <property type="term" value="P:tRNA wobble position uridine thiolation"/>
    <property type="evidence" value="ECO:0007669"/>
    <property type="project" value="TreeGrafter"/>
</dbReference>
<dbReference type="GO" id="GO:0016783">
    <property type="term" value="F:sulfurtransferase activity"/>
    <property type="evidence" value="ECO:0007669"/>
    <property type="project" value="InterPro"/>
</dbReference>
<keyword evidence="6" id="KW-1185">Reference proteome</keyword>
<keyword evidence="3" id="KW-0963">Cytoplasm</keyword>
<dbReference type="PANTHER" id="PTHR34874:SF3">
    <property type="entry name" value="SULFURTRANSFERASE TUSD"/>
    <property type="match status" value="1"/>
</dbReference>
<dbReference type="PANTHER" id="PTHR34874">
    <property type="entry name" value="PROTEIN YCHN"/>
    <property type="match status" value="1"/>
</dbReference>
<dbReference type="SUPFAM" id="SSF75169">
    <property type="entry name" value="DsrEFH-like"/>
    <property type="match status" value="1"/>
</dbReference>
<dbReference type="GO" id="GO:0097163">
    <property type="term" value="F:sulfur carrier activity"/>
    <property type="evidence" value="ECO:0007669"/>
    <property type="project" value="TreeGrafter"/>
</dbReference>
<comment type="caution">
    <text evidence="5">The sequence shown here is derived from an EMBL/GenBank/DDBJ whole genome shotgun (WGS) entry which is preliminary data.</text>
</comment>
<dbReference type="FunFam" id="3.40.1260.10:FF:000001">
    <property type="entry name" value="Sulfurtransferase TusD"/>
    <property type="match status" value="1"/>
</dbReference>
<comment type="subcellular location">
    <subcellularLocation>
        <location evidence="1">Cytoplasm</location>
    </subcellularLocation>
</comment>
<reference evidence="5 6" key="1">
    <citation type="submission" date="2022-12" db="EMBL/GenBank/DDBJ databases">
        <title>Dasania phycosphaerae sp. nov., isolated from particulate material of the south coast of Korea.</title>
        <authorList>
            <person name="Jiang Y."/>
        </authorList>
    </citation>
    <scope>NUCLEOTIDE SEQUENCE [LARGE SCALE GENOMIC DNA]</scope>
    <source>
        <strain evidence="5 6">GY-19</strain>
    </source>
</reference>
<proteinExistence type="inferred from homology"/>
<evidence type="ECO:0000256" key="4">
    <source>
        <dbReference type="ARBA" id="ARBA00022679"/>
    </source>
</evidence>
<evidence type="ECO:0000313" key="6">
    <source>
        <dbReference type="Proteomes" id="UP001069090"/>
    </source>
</evidence>
<comment type="similarity">
    <text evidence="2">Belongs to the DsrE/TusD family.</text>
</comment>
<evidence type="ECO:0000256" key="1">
    <source>
        <dbReference type="ARBA" id="ARBA00004496"/>
    </source>
</evidence>
<gene>
    <name evidence="5" type="primary">tusD</name>
    <name evidence="5" type="ORF">O0V09_17175</name>
</gene>
<dbReference type="GO" id="GO:1990228">
    <property type="term" value="C:sulfurtransferase complex"/>
    <property type="evidence" value="ECO:0007669"/>
    <property type="project" value="TreeGrafter"/>
</dbReference>
<protein>
    <submittedName>
        <fullName evidence="5">Sulfurtransferase complex subunit TusD</fullName>
        <ecNumber evidence="5">2.8.1.-</ecNumber>
    </submittedName>
</protein>